<reference evidence="1 2" key="1">
    <citation type="journal article" date="2015" name="Genome Announc.">
        <title>Genome Sequences of Five Additional Brevibacillus laterosporus Bacteriophages.</title>
        <authorList>
            <person name="Merrill B.D."/>
            <person name="Berg J.A."/>
            <person name="Graves K.A."/>
            <person name="Ward A.T."/>
            <person name="Hilton J.A."/>
            <person name="Wake B.N."/>
            <person name="Grose J.H."/>
            <person name="Breakwell D.P."/>
            <person name="Burnett S.H."/>
        </authorList>
    </citation>
    <scope>NUCLEOTIDE SEQUENCE [LARGE SCALE GENOMIC DNA]</scope>
</reference>
<proteinExistence type="predicted"/>
<protein>
    <submittedName>
        <fullName evidence="1">Uncharacterized protein</fullName>
    </submittedName>
</protein>
<accession>A0A0K2FMX2</accession>
<dbReference type="EMBL" id="KT151958">
    <property type="protein sequence ID" value="ALA48067.1"/>
    <property type="molecule type" value="Genomic_DNA"/>
</dbReference>
<gene>
    <name evidence="1" type="ORF">POWDER_57</name>
</gene>
<organism evidence="1 2">
    <name type="scientific">Brevibacillus phage Powder</name>
    <dbReference type="NCBI Taxonomy" id="1691957"/>
    <lineage>
        <taxon>Viruses</taxon>
        <taxon>Duplodnaviria</taxon>
        <taxon>Heunggongvirae</taxon>
        <taxon>Uroviricota</taxon>
        <taxon>Caudoviricetes</taxon>
        <taxon>Jimmervirus</taxon>
        <taxon>Jimmervirus osiris</taxon>
    </lineage>
</organism>
<name>A0A0K2FMX2_9CAUD</name>
<sequence>MQSYILVKVKRNRPGSIVAQKAQNSTNYSTFRCYDFI</sequence>
<evidence type="ECO:0000313" key="1">
    <source>
        <dbReference type="EMBL" id="ALA48067.1"/>
    </source>
</evidence>
<evidence type="ECO:0000313" key="2">
    <source>
        <dbReference type="Proteomes" id="UP000223124"/>
    </source>
</evidence>
<dbReference type="Proteomes" id="UP000223124">
    <property type="component" value="Segment"/>
</dbReference>